<evidence type="ECO:0000313" key="3">
    <source>
        <dbReference type="Proteomes" id="UP000320176"/>
    </source>
</evidence>
<gene>
    <name evidence="2" type="ORF">Pla52n_51510</name>
</gene>
<accession>A0A5C6AF88</accession>
<name>A0A5C6AF88_9BACT</name>
<keyword evidence="3" id="KW-1185">Reference proteome</keyword>
<feature type="domain" description="Glycosyltransferase 2-like" evidence="1">
    <location>
        <begin position="23"/>
        <end position="145"/>
    </location>
</feature>
<dbReference type="CDD" id="cd00761">
    <property type="entry name" value="Glyco_tranf_GTA_type"/>
    <property type="match status" value="1"/>
</dbReference>
<dbReference type="InterPro" id="IPR001173">
    <property type="entry name" value="Glyco_trans_2-like"/>
</dbReference>
<dbReference type="SUPFAM" id="SSF53448">
    <property type="entry name" value="Nucleotide-diphospho-sugar transferases"/>
    <property type="match status" value="1"/>
</dbReference>
<dbReference type="GO" id="GO:0016740">
    <property type="term" value="F:transferase activity"/>
    <property type="evidence" value="ECO:0007669"/>
    <property type="project" value="UniProtKB-KW"/>
</dbReference>
<organism evidence="2 3">
    <name type="scientific">Stieleria varia</name>
    <dbReference type="NCBI Taxonomy" id="2528005"/>
    <lineage>
        <taxon>Bacteria</taxon>
        <taxon>Pseudomonadati</taxon>
        <taxon>Planctomycetota</taxon>
        <taxon>Planctomycetia</taxon>
        <taxon>Pirellulales</taxon>
        <taxon>Pirellulaceae</taxon>
        <taxon>Stieleria</taxon>
    </lineage>
</organism>
<evidence type="ECO:0000313" key="2">
    <source>
        <dbReference type="EMBL" id="TWT98634.1"/>
    </source>
</evidence>
<dbReference type="AlphaFoldDB" id="A0A5C6AF88"/>
<protein>
    <submittedName>
        <fullName evidence="2">Glycosyl transferase family 2</fullName>
    </submittedName>
</protein>
<dbReference type="InterPro" id="IPR029044">
    <property type="entry name" value="Nucleotide-diphossugar_trans"/>
</dbReference>
<dbReference type="Pfam" id="PF00535">
    <property type="entry name" value="Glycos_transf_2"/>
    <property type="match status" value="1"/>
</dbReference>
<keyword evidence="2" id="KW-0808">Transferase</keyword>
<evidence type="ECO:0000259" key="1">
    <source>
        <dbReference type="Pfam" id="PF00535"/>
    </source>
</evidence>
<reference evidence="2 3" key="1">
    <citation type="submission" date="2019-02" db="EMBL/GenBank/DDBJ databases">
        <title>Deep-cultivation of Planctomycetes and their phenomic and genomic characterization uncovers novel biology.</title>
        <authorList>
            <person name="Wiegand S."/>
            <person name="Jogler M."/>
            <person name="Boedeker C."/>
            <person name="Pinto D."/>
            <person name="Vollmers J."/>
            <person name="Rivas-Marin E."/>
            <person name="Kohn T."/>
            <person name="Peeters S.H."/>
            <person name="Heuer A."/>
            <person name="Rast P."/>
            <person name="Oberbeckmann S."/>
            <person name="Bunk B."/>
            <person name="Jeske O."/>
            <person name="Meyerdierks A."/>
            <person name="Storesund J.E."/>
            <person name="Kallscheuer N."/>
            <person name="Luecker S."/>
            <person name="Lage O.M."/>
            <person name="Pohl T."/>
            <person name="Merkel B.J."/>
            <person name="Hornburger P."/>
            <person name="Mueller R.-W."/>
            <person name="Bruemmer F."/>
            <person name="Labrenz M."/>
            <person name="Spormann A.M."/>
            <person name="Op Den Camp H."/>
            <person name="Overmann J."/>
            <person name="Amann R."/>
            <person name="Jetten M.S.M."/>
            <person name="Mascher T."/>
            <person name="Medema M.H."/>
            <person name="Devos D.P."/>
            <person name="Kaster A.-K."/>
            <person name="Ovreas L."/>
            <person name="Rohde M."/>
            <person name="Galperin M.Y."/>
            <person name="Jogler C."/>
        </authorList>
    </citation>
    <scope>NUCLEOTIDE SEQUENCE [LARGE SCALE GENOMIC DNA]</scope>
    <source>
        <strain evidence="2 3">Pla52n</strain>
    </source>
</reference>
<dbReference type="Proteomes" id="UP000320176">
    <property type="component" value="Unassembled WGS sequence"/>
</dbReference>
<sequence>MQPYKRHRVIMPIFIGDNHEYFRESAETLDLCLRSLFATIDERHVSVTVINNDSIPGVDQILEPYIVAKKIDRYVRNQTNRGKPDAVAAEIKAVYEPFVTLTDCDVLFRHGWMRRLEEVFLCHPSVGAVSPFPAPNHPFYKTATTWLYGLLHGKVRSGKFVEDSAIDEFLSSIGKPVEHFPVEAKRMQFSLKSNRCTTLIGGGHFVVMLRTAAFRRFDYLPRLAGASNGEQEIDAEPDRQGYQRLSTPEYHVYHLGNSVEPWFGAAVAEIESTPPLELHDDSEMSAIITSGPLLIGRLPMFFRRLAFLPVHALAKYYRGRVR</sequence>
<dbReference type="EMBL" id="SJPN01000006">
    <property type="protein sequence ID" value="TWT98634.1"/>
    <property type="molecule type" value="Genomic_DNA"/>
</dbReference>
<comment type="caution">
    <text evidence="2">The sequence shown here is derived from an EMBL/GenBank/DDBJ whole genome shotgun (WGS) entry which is preliminary data.</text>
</comment>
<proteinExistence type="predicted"/>
<dbReference type="Gene3D" id="3.90.550.10">
    <property type="entry name" value="Spore Coat Polysaccharide Biosynthesis Protein SpsA, Chain A"/>
    <property type="match status" value="1"/>
</dbReference>